<organism evidence="2 3">
    <name type="scientific">Serratia phage BF</name>
    <dbReference type="NCBI Taxonomy" id="1962671"/>
    <lineage>
        <taxon>Viruses</taxon>
        <taxon>Duplodnaviria</taxon>
        <taxon>Heunggongvirae</taxon>
        <taxon>Uroviricota</taxon>
        <taxon>Caudoviricetes</taxon>
        <taxon>Eneladusvirus</taxon>
        <taxon>Eneladusvirus BF</taxon>
    </lineage>
</organism>
<keyword evidence="1" id="KW-0812">Transmembrane</keyword>
<gene>
    <name evidence="2" type="ORF">BF_0499</name>
</gene>
<evidence type="ECO:0000313" key="2">
    <source>
        <dbReference type="EMBL" id="AQW89024.1"/>
    </source>
</evidence>
<evidence type="ECO:0000256" key="1">
    <source>
        <dbReference type="SAM" id="Phobius"/>
    </source>
</evidence>
<keyword evidence="1" id="KW-1133">Transmembrane helix</keyword>
<protein>
    <recommendedName>
        <fullName evidence="4">Phage protein</fullName>
    </recommendedName>
</protein>
<feature type="transmembrane region" description="Helical" evidence="1">
    <location>
        <begin position="31"/>
        <end position="53"/>
    </location>
</feature>
<name>A0A1S6UBG3_9CAUD</name>
<evidence type="ECO:0000313" key="3">
    <source>
        <dbReference type="Proteomes" id="UP000221837"/>
    </source>
</evidence>
<evidence type="ECO:0008006" key="4">
    <source>
        <dbReference type="Google" id="ProtNLM"/>
    </source>
</evidence>
<dbReference type="Proteomes" id="UP000221837">
    <property type="component" value="Genome"/>
</dbReference>
<feature type="transmembrane region" description="Helical" evidence="1">
    <location>
        <begin position="60"/>
        <end position="77"/>
    </location>
</feature>
<dbReference type="OrthoDB" id="28432at10239"/>
<feature type="transmembrane region" description="Helical" evidence="1">
    <location>
        <begin position="89"/>
        <end position="110"/>
    </location>
</feature>
<sequence>MNISTNSWHYKMNEFVYEFLNKNVATSLCGYFWQTVFAPIITLTLAIVGLIVISILSWGALYLVGALFSNFLVWINVLPESFQLVKNVFNWRFIPMSILFDVLVIAVFYGKYKYSSYKERKIEEAKEKGAPIDSKPLLVIEYIKAKKRKICPLINFTDD</sequence>
<keyword evidence="1" id="KW-0472">Membrane</keyword>
<dbReference type="EMBL" id="KY630187">
    <property type="protein sequence ID" value="AQW89024.1"/>
    <property type="molecule type" value="Genomic_DNA"/>
</dbReference>
<reference evidence="2" key="1">
    <citation type="submission" date="2017-02" db="EMBL/GenBank/DDBJ databases">
        <title>Genome sequence of Serratia marcescens phage BF.</title>
        <authorList>
            <person name="Casey E."/>
            <person name="Fitzgerald B."/>
            <person name="Mahony J."/>
            <person name="Lugli G."/>
            <person name="Ventura M."/>
            <person name="van Sinderen D."/>
        </authorList>
    </citation>
    <scope>NUCLEOTIDE SEQUENCE [LARGE SCALE GENOMIC DNA]</scope>
</reference>
<keyword evidence="3" id="KW-1185">Reference proteome</keyword>
<accession>A0A1S6UBG3</accession>
<proteinExistence type="predicted"/>